<accession>A0A843VHD7</accession>
<protein>
    <submittedName>
        <fullName evidence="1">Uncharacterized protein</fullName>
    </submittedName>
</protein>
<reference evidence="1" key="1">
    <citation type="submission" date="2017-07" db="EMBL/GenBank/DDBJ databases">
        <title>Taro Niue Genome Assembly and Annotation.</title>
        <authorList>
            <person name="Atibalentja N."/>
            <person name="Keating K."/>
            <person name="Fields C.J."/>
        </authorList>
    </citation>
    <scope>NUCLEOTIDE SEQUENCE</scope>
    <source>
        <strain evidence="1">Niue_2</strain>
        <tissue evidence="1">Leaf</tissue>
    </source>
</reference>
<keyword evidence="2" id="KW-1185">Reference proteome</keyword>
<evidence type="ECO:0000313" key="2">
    <source>
        <dbReference type="Proteomes" id="UP000652761"/>
    </source>
</evidence>
<proteinExistence type="predicted"/>
<dbReference type="AlphaFoldDB" id="A0A843VHD7"/>
<sequence length="92" mass="10189">MGELRAIGDISPIELSWLDWAAEVSFRSSSRRSLASPSLTASLFAAPEPLREARRGTVVWPDYDGYCWVRLLSSGRARAGLRRRGGSRGPRI</sequence>
<evidence type="ECO:0000313" key="1">
    <source>
        <dbReference type="EMBL" id="MQL92744.1"/>
    </source>
</evidence>
<organism evidence="1 2">
    <name type="scientific">Colocasia esculenta</name>
    <name type="common">Wild taro</name>
    <name type="synonym">Arum esculentum</name>
    <dbReference type="NCBI Taxonomy" id="4460"/>
    <lineage>
        <taxon>Eukaryota</taxon>
        <taxon>Viridiplantae</taxon>
        <taxon>Streptophyta</taxon>
        <taxon>Embryophyta</taxon>
        <taxon>Tracheophyta</taxon>
        <taxon>Spermatophyta</taxon>
        <taxon>Magnoliopsida</taxon>
        <taxon>Liliopsida</taxon>
        <taxon>Araceae</taxon>
        <taxon>Aroideae</taxon>
        <taxon>Colocasieae</taxon>
        <taxon>Colocasia</taxon>
    </lineage>
</organism>
<name>A0A843VHD7_COLES</name>
<gene>
    <name evidence="1" type="ORF">Taro_025374</name>
</gene>
<dbReference type="EMBL" id="NMUH01001480">
    <property type="protein sequence ID" value="MQL92744.1"/>
    <property type="molecule type" value="Genomic_DNA"/>
</dbReference>
<dbReference type="Proteomes" id="UP000652761">
    <property type="component" value="Unassembled WGS sequence"/>
</dbReference>
<comment type="caution">
    <text evidence="1">The sequence shown here is derived from an EMBL/GenBank/DDBJ whole genome shotgun (WGS) entry which is preliminary data.</text>
</comment>